<comment type="caution">
    <text evidence="1">The sequence shown here is derived from an EMBL/GenBank/DDBJ whole genome shotgun (WGS) entry which is preliminary data.</text>
</comment>
<dbReference type="EMBL" id="BLLF01000702">
    <property type="protein sequence ID" value="GFH14220.1"/>
    <property type="molecule type" value="Genomic_DNA"/>
</dbReference>
<keyword evidence="2" id="KW-1185">Reference proteome</keyword>
<reference evidence="1 2" key="1">
    <citation type="submission" date="2020-02" db="EMBL/GenBank/DDBJ databases">
        <title>Draft genome sequence of Haematococcus lacustris strain NIES-144.</title>
        <authorList>
            <person name="Morimoto D."/>
            <person name="Nakagawa S."/>
            <person name="Yoshida T."/>
            <person name="Sawayama S."/>
        </authorList>
    </citation>
    <scope>NUCLEOTIDE SEQUENCE [LARGE SCALE GENOMIC DNA]</scope>
    <source>
        <strain evidence="1 2">NIES-144</strain>
    </source>
</reference>
<organism evidence="1 2">
    <name type="scientific">Haematococcus lacustris</name>
    <name type="common">Green alga</name>
    <name type="synonym">Haematococcus pluvialis</name>
    <dbReference type="NCBI Taxonomy" id="44745"/>
    <lineage>
        <taxon>Eukaryota</taxon>
        <taxon>Viridiplantae</taxon>
        <taxon>Chlorophyta</taxon>
        <taxon>core chlorophytes</taxon>
        <taxon>Chlorophyceae</taxon>
        <taxon>CS clade</taxon>
        <taxon>Chlamydomonadales</taxon>
        <taxon>Haematococcaceae</taxon>
        <taxon>Haematococcus</taxon>
    </lineage>
</organism>
<sequence>MPRTGWPRSWLQAGRTRRCSTCPAGGFQPAGLVALRLFSCLSQGCWPFTAELTRLVRCSSTSTTLPRSWSVPLGLHTTLRQARNTASAPHPPAVPMVAAPKNTTSCLARQWRFKDNCAISLSNCSHAHKAHTGWLTWWHQVRHGTSVLHGEHRVPHGVHRCVHCCTTGLTLHRSLAAQQQQPLPTDARQTVRIDT</sequence>
<dbReference type="Proteomes" id="UP000485058">
    <property type="component" value="Unassembled WGS sequence"/>
</dbReference>
<gene>
    <name evidence="1" type="ORF">HaLaN_10236</name>
</gene>
<accession>A0A699YWY7</accession>
<protein>
    <submittedName>
        <fullName evidence="1">Uncharacterized protein</fullName>
    </submittedName>
</protein>
<proteinExistence type="predicted"/>
<dbReference type="AlphaFoldDB" id="A0A699YWY7"/>
<evidence type="ECO:0000313" key="1">
    <source>
        <dbReference type="EMBL" id="GFH14220.1"/>
    </source>
</evidence>
<name>A0A699YWY7_HAELA</name>
<evidence type="ECO:0000313" key="2">
    <source>
        <dbReference type="Proteomes" id="UP000485058"/>
    </source>
</evidence>